<dbReference type="InterPro" id="IPR003594">
    <property type="entry name" value="HATPase_dom"/>
</dbReference>
<gene>
    <name evidence="7" type="ORF">Pro02_46700</name>
</gene>
<dbReference type="Pfam" id="PF02518">
    <property type="entry name" value="HATPase_c"/>
    <property type="match status" value="1"/>
</dbReference>
<organism evidence="7 8">
    <name type="scientific">Planobispora rosea</name>
    <dbReference type="NCBI Taxonomy" id="35762"/>
    <lineage>
        <taxon>Bacteria</taxon>
        <taxon>Bacillati</taxon>
        <taxon>Actinomycetota</taxon>
        <taxon>Actinomycetes</taxon>
        <taxon>Streptosporangiales</taxon>
        <taxon>Streptosporangiaceae</taxon>
        <taxon>Planobispora</taxon>
    </lineage>
</organism>
<dbReference type="RefSeq" id="WP_189242600.1">
    <property type="nucleotide sequence ID" value="NZ_BMQP01000018.1"/>
</dbReference>
<name>A0A8J3S5G4_PLARO</name>
<evidence type="ECO:0000313" key="7">
    <source>
        <dbReference type="EMBL" id="GIH86262.1"/>
    </source>
</evidence>
<accession>A0A8J3S5G4</accession>
<dbReference type="PROSITE" id="PS50109">
    <property type="entry name" value="HIS_KIN"/>
    <property type="match status" value="1"/>
</dbReference>
<dbReference type="CDD" id="cd00075">
    <property type="entry name" value="HATPase"/>
    <property type="match status" value="1"/>
</dbReference>
<dbReference type="GO" id="GO:0004673">
    <property type="term" value="F:protein histidine kinase activity"/>
    <property type="evidence" value="ECO:0007669"/>
    <property type="project" value="UniProtKB-EC"/>
</dbReference>
<dbReference type="InterPro" id="IPR004358">
    <property type="entry name" value="Sig_transdc_His_kin-like_C"/>
</dbReference>
<evidence type="ECO:0000259" key="6">
    <source>
        <dbReference type="PROSITE" id="PS50109"/>
    </source>
</evidence>
<feature type="domain" description="Histidine kinase" evidence="6">
    <location>
        <begin position="1"/>
        <end position="76"/>
    </location>
</feature>
<comment type="catalytic activity">
    <reaction evidence="1">
        <text>ATP + protein L-histidine = ADP + protein N-phospho-L-histidine.</text>
        <dbReference type="EC" id="2.7.13.3"/>
    </reaction>
</comment>
<dbReference type="AlphaFoldDB" id="A0A8J3S5G4"/>
<evidence type="ECO:0000256" key="4">
    <source>
        <dbReference type="ARBA" id="ARBA00022777"/>
    </source>
</evidence>
<dbReference type="InterPro" id="IPR005467">
    <property type="entry name" value="His_kinase_dom"/>
</dbReference>
<evidence type="ECO:0000256" key="2">
    <source>
        <dbReference type="ARBA" id="ARBA00012438"/>
    </source>
</evidence>
<keyword evidence="3" id="KW-0808">Transferase</keyword>
<evidence type="ECO:0000256" key="5">
    <source>
        <dbReference type="ARBA" id="ARBA00023012"/>
    </source>
</evidence>
<dbReference type="EC" id="2.7.13.3" evidence="2"/>
<proteinExistence type="predicted"/>
<comment type="caution">
    <text evidence="7">The sequence shown here is derived from an EMBL/GenBank/DDBJ whole genome shotgun (WGS) entry which is preliminary data.</text>
</comment>
<dbReference type="InterPro" id="IPR036890">
    <property type="entry name" value="HATPase_C_sf"/>
</dbReference>
<dbReference type="InterPro" id="IPR050736">
    <property type="entry name" value="Sensor_HK_Regulatory"/>
</dbReference>
<sequence>MTIAVIDRGVGIDAEDLTRAFERFYRTRYAHDNAIQGVGLGLWLVKTIAEAHGGTITATSTPGEGSTFTLTLPVPSAGHDTEAKAPP</sequence>
<dbReference type="PRINTS" id="PR00344">
    <property type="entry name" value="BCTRLSENSOR"/>
</dbReference>
<reference evidence="7" key="1">
    <citation type="submission" date="2021-01" db="EMBL/GenBank/DDBJ databases">
        <title>Whole genome shotgun sequence of Planobispora rosea NBRC 15558.</title>
        <authorList>
            <person name="Komaki H."/>
            <person name="Tamura T."/>
        </authorList>
    </citation>
    <scope>NUCLEOTIDE SEQUENCE</scope>
    <source>
        <strain evidence="7">NBRC 15558</strain>
    </source>
</reference>
<evidence type="ECO:0000313" key="8">
    <source>
        <dbReference type="Proteomes" id="UP000655044"/>
    </source>
</evidence>
<dbReference type="Proteomes" id="UP000655044">
    <property type="component" value="Unassembled WGS sequence"/>
</dbReference>
<keyword evidence="4" id="KW-0418">Kinase</keyword>
<dbReference type="PANTHER" id="PTHR43711">
    <property type="entry name" value="TWO-COMPONENT HISTIDINE KINASE"/>
    <property type="match status" value="1"/>
</dbReference>
<dbReference type="PANTHER" id="PTHR43711:SF28">
    <property type="entry name" value="SENSOR HISTIDINE KINASE YXDK"/>
    <property type="match status" value="1"/>
</dbReference>
<protein>
    <recommendedName>
        <fullName evidence="2">histidine kinase</fullName>
        <ecNumber evidence="2">2.7.13.3</ecNumber>
    </recommendedName>
</protein>
<dbReference type="SMART" id="SM00387">
    <property type="entry name" value="HATPase_c"/>
    <property type="match status" value="1"/>
</dbReference>
<dbReference type="EMBL" id="BOOI01000044">
    <property type="protein sequence ID" value="GIH86262.1"/>
    <property type="molecule type" value="Genomic_DNA"/>
</dbReference>
<dbReference type="GO" id="GO:0000160">
    <property type="term" value="P:phosphorelay signal transduction system"/>
    <property type="evidence" value="ECO:0007669"/>
    <property type="project" value="UniProtKB-KW"/>
</dbReference>
<keyword evidence="5" id="KW-0902">Two-component regulatory system</keyword>
<dbReference type="SUPFAM" id="SSF55874">
    <property type="entry name" value="ATPase domain of HSP90 chaperone/DNA topoisomerase II/histidine kinase"/>
    <property type="match status" value="1"/>
</dbReference>
<evidence type="ECO:0000256" key="1">
    <source>
        <dbReference type="ARBA" id="ARBA00000085"/>
    </source>
</evidence>
<dbReference type="Gene3D" id="3.30.565.10">
    <property type="entry name" value="Histidine kinase-like ATPase, C-terminal domain"/>
    <property type="match status" value="1"/>
</dbReference>
<keyword evidence="8" id="KW-1185">Reference proteome</keyword>
<evidence type="ECO:0000256" key="3">
    <source>
        <dbReference type="ARBA" id="ARBA00022679"/>
    </source>
</evidence>